<dbReference type="InterPro" id="IPR002502">
    <property type="entry name" value="Amidase_domain"/>
</dbReference>
<evidence type="ECO:0000259" key="3">
    <source>
        <dbReference type="SMART" id="SM00701"/>
    </source>
</evidence>
<proteinExistence type="inferred from homology"/>
<evidence type="ECO:0000313" key="4">
    <source>
        <dbReference type="EMBL" id="GAA2126415.1"/>
    </source>
</evidence>
<dbReference type="PANTHER" id="PTHR11022">
    <property type="entry name" value="PEPTIDOGLYCAN RECOGNITION PROTEIN"/>
    <property type="match status" value="1"/>
</dbReference>
<keyword evidence="5" id="KW-1185">Reference proteome</keyword>
<dbReference type="CDD" id="cd06583">
    <property type="entry name" value="PGRP"/>
    <property type="match status" value="1"/>
</dbReference>
<comment type="similarity">
    <text evidence="1">Belongs to the N-acetylmuramoyl-L-alanine amidase 2 family.</text>
</comment>
<gene>
    <name evidence="4" type="ORF">GCM10009802_32310</name>
</gene>
<dbReference type="Gene3D" id="3.40.80.10">
    <property type="entry name" value="Peptidoglycan recognition protein-like"/>
    <property type="match status" value="1"/>
</dbReference>
<dbReference type="SMART" id="SM00701">
    <property type="entry name" value="PGRP"/>
    <property type="match status" value="1"/>
</dbReference>
<evidence type="ECO:0000256" key="1">
    <source>
        <dbReference type="ARBA" id="ARBA00007553"/>
    </source>
</evidence>
<dbReference type="InterPro" id="IPR036505">
    <property type="entry name" value="Amidase/PGRP_sf"/>
</dbReference>
<feature type="domain" description="Peptidoglycan recognition protein family" evidence="3">
    <location>
        <begin position="2"/>
        <end position="150"/>
    </location>
</feature>
<dbReference type="SUPFAM" id="SSF55846">
    <property type="entry name" value="N-acetylmuramoyl-L-alanine amidase-like"/>
    <property type="match status" value="1"/>
</dbReference>
<reference evidence="4 5" key="1">
    <citation type="journal article" date="2019" name="Int. J. Syst. Evol. Microbiol.">
        <title>The Global Catalogue of Microorganisms (GCM) 10K type strain sequencing project: providing services to taxonomists for standard genome sequencing and annotation.</title>
        <authorList>
            <consortium name="The Broad Institute Genomics Platform"/>
            <consortium name="The Broad Institute Genome Sequencing Center for Infectious Disease"/>
            <person name="Wu L."/>
            <person name="Ma J."/>
        </authorList>
    </citation>
    <scope>NUCLEOTIDE SEQUENCE [LARGE SCALE GENOMIC DNA]</scope>
    <source>
        <strain evidence="4 5">JCM 15481</strain>
    </source>
</reference>
<evidence type="ECO:0000256" key="2">
    <source>
        <dbReference type="SAM" id="MobiDB-lite"/>
    </source>
</evidence>
<dbReference type="InterPro" id="IPR015510">
    <property type="entry name" value="PGRP"/>
</dbReference>
<dbReference type="Pfam" id="PF01471">
    <property type="entry name" value="PG_binding_1"/>
    <property type="match status" value="1"/>
</dbReference>
<dbReference type="Proteomes" id="UP001500443">
    <property type="component" value="Unassembled WGS sequence"/>
</dbReference>
<dbReference type="InterPro" id="IPR006619">
    <property type="entry name" value="PGRP_domain_met/bac"/>
</dbReference>
<dbReference type="Gene3D" id="1.10.101.10">
    <property type="entry name" value="PGBD-like superfamily/PGBD"/>
    <property type="match status" value="1"/>
</dbReference>
<name>A0ABN2YFG1_9ACTN</name>
<dbReference type="SUPFAM" id="SSF47090">
    <property type="entry name" value="PGBD-like"/>
    <property type="match status" value="1"/>
</dbReference>
<dbReference type="InterPro" id="IPR036366">
    <property type="entry name" value="PGBDSf"/>
</dbReference>
<dbReference type="EMBL" id="BAAAPF010000096">
    <property type="protein sequence ID" value="GAA2126415.1"/>
    <property type="molecule type" value="Genomic_DNA"/>
</dbReference>
<feature type="region of interest" description="Disordered" evidence="2">
    <location>
        <begin position="1"/>
        <end position="25"/>
    </location>
</feature>
<comment type="caution">
    <text evidence="4">The sequence shown here is derived from an EMBL/GenBank/DDBJ whole genome shotgun (WGS) entry which is preliminary data.</text>
</comment>
<dbReference type="RefSeq" id="WP_344290701.1">
    <property type="nucleotide sequence ID" value="NZ_BAAAPF010000096.1"/>
</dbReference>
<evidence type="ECO:0000313" key="5">
    <source>
        <dbReference type="Proteomes" id="UP001500443"/>
    </source>
</evidence>
<protein>
    <recommendedName>
        <fullName evidence="3">Peptidoglycan recognition protein family domain-containing protein</fullName>
    </recommendedName>
</protein>
<organism evidence="4 5">
    <name type="scientific">Streptomyces synnematoformans</name>
    <dbReference type="NCBI Taxonomy" id="415721"/>
    <lineage>
        <taxon>Bacteria</taxon>
        <taxon>Bacillati</taxon>
        <taxon>Actinomycetota</taxon>
        <taxon>Actinomycetes</taxon>
        <taxon>Kitasatosporales</taxon>
        <taxon>Streptomycetaceae</taxon>
        <taxon>Streptomyces</taxon>
    </lineage>
</organism>
<dbReference type="InterPro" id="IPR036365">
    <property type="entry name" value="PGBD-like_sf"/>
</dbReference>
<dbReference type="InterPro" id="IPR002477">
    <property type="entry name" value="Peptidoglycan-bd-like"/>
</dbReference>
<accession>A0ABN2YFG1</accession>
<sequence length="248" mass="26036">MTTFVTRSQWGARAPRSTSGNITPQHGGVTIHHVDAVHVARGNHADCAGQVRGIQNYHMDSNGWADIAYSHLVCVHDYVFQGRGENRRTAANGTTPGNQNWYAVCGLVGGTAGDYDTITPGLISAFRHAVNRLRTRGGAARAICGHRDHLSTGCPGNLYGNGVLDGATNPGGGPLPHPGVNFRQPPVFHHPSVATWQNKMNAAHGYGLAADGAYGPASQAACRDFQAKKGLAVDGIVGPVTWGATFPA</sequence>
<dbReference type="PANTHER" id="PTHR11022:SF41">
    <property type="entry name" value="PEPTIDOGLYCAN-RECOGNITION PROTEIN LC-RELATED"/>
    <property type="match status" value="1"/>
</dbReference>